<keyword evidence="1" id="KW-1133">Transmembrane helix</keyword>
<dbReference type="SUPFAM" id="SSF54523">
    <property type="entry name" value="Pili subunits"/>
    <property type="match status" value="1"/>
</dbReference>
<organism evidence="3 4">
    <name type="scientific">Blastopirellula retiformator</name>
    <dbReference type="NCBI Taxonomy" id="2527970"/>
    <lineage>
        <taxon>Bacteria</taxon>
        <taxon>Pseudomonadati</taxon>
        <taxon>Planctomycetota</taxon>
        <taxon>Planctomycetia</taxon>
        <taxon>Pirellulales</taxon>
        <taxon>Pirellulaceae</taxon>
        <taxon>Blastopirellula</taxon>
    </lineage>
</organism>
<dbReference type="PANTHER" id="PTHR30093:SF2">
    <property type="entry name" value="TYPE II SECRETION SYSTEM PROTEIN H"/>
    <property type="match status" value="1"/>
</dbReference>
<dbReference type="Pfam" id="PF07596">
    <property type="entry name" value="SBP_bac_10"/>
    <property type="match status" value="1"/>
</dbReference>
<evidence type="ECO:0000259" key="2">
    <source>
        <dbReference type="Pfam" id="PF07596"/>
    </source>
</evidence>
<proteinExistence type="predicted"/>
<dbReference type="OrthoDB" id="255848at2"/>
<dbReference type="InterPro" id="IPR027558">
    <property type="entry name" value="Pre_pil_HX9DG_C"/>
</dbReference>
<feature type="domain" description="DUF1559" evidence="2">
    <location>
        <begin position="41"/>
        <end position="336"/>
    </location>
</feature>
<sequence length="356" mass="38111">MSIVNFRRRHLSGRAGFTLVELLVVIAIIGVLIALLLPAVQQARESARRTQCVNNLKQIGLALHNYADTFKEFPPLAILGDGNGNPQATRCYTWISLILPQLEQGALHDQFNFAAPAWNQTLPGSLGNLQGAPVASVLLCPSDGTPMDTSQTNGVSITNYIGSEGYHWWTTAGISDATLTSQGLSGFSSSTSANDFSGAFTIGRKTRFASFVDGTSNTIVVSETNGSGYKNGGDRMKGGTGIPRLPTAEAVVRPAYVFTGFAGLSRRAPYADPTGTAATADGWFNKTGSNPYYFTPSYIAYRHINNDWQGPGSFHSGICNSLLGDASVRTITETMDYGTYLCLNAVADRHARGFDQ</sequence>
<keyword evidence="1" id="KW-0472">Membrane</keyword>
<dbReference type="Pfam" id="PF07963">
    <property type="entry name" value="N_methyl"/>
    <property type="match status" value="1"/>
</dbReference>
<keyword evidence="4" id="KW-1185">Reference proteome</keyword>
<dbReference type="Proteomes" id="UP000318878">
    <property type="component" value="Unassembled WGS sequence"/>
</dbReference>
<dbReference type="EMBL" id="SJPF01000003">
    <property type="protein sequence ID" value="TWT33245.1"/>
    <property type="molecule type" value="Genomic_DNA"/>
</dbReference>
<dbReference type="InterPro" id="IPR011453">
    <property type="entry name" value="DUF1559"/>
</dbReference>
<evidence type="ECO:0000256" key="1">
    <source>
        <dbReference type="SAM" id="Phobius"/>
    </source>
</evidence>
<dbReference type="PANTHER" id="PTHR30093">
    <property type="entry name" value="GENERAL SECRETION PATHWAY PROTEIN G"/>
    <property type="match status" value="1"/>
</dbReference>
<feature type="transmembrane region" description="Helical" evidence="1">
    <location>
        <begin position="20"/>
        <end position="40"/>
    </location>
</feature>
<gene>
    <name evidence="3" type="primary">xcpT_11</name>
    <name evidence="3" type="ORF">Enr8_30700</name>
</gene>
<accession>A0A5C5V665</accession>
<dbReference type="RefSeq" id="WP_146432943.1">
    <property type="nucleotide sequence ID" value="NZ_SJPF01000003.1"/>
</dbReference>
<reference evidence="3 4" key="1">
    <citation type="submission" date="2019-02" db="EMBL/GenBank/DDBJ databases">
        <title>Deep-cultivation of Planctomycetes and their phenomic and genomic characterization uncovers novel biology.</title>
        <authorList>
            <person name="Wiegand S."/>
            <person name="Jogler M."/>
            <person name="Boedeker C."/>
            <person name="Pinto D."/>
            <person name="Vollmers J."/>
            <person name="Rivas-Marin E."/>
            <person name="Kohn T."/>
            <person name="Peeters S.H."/>
            <person name="Heuer A."/>
            <person name="Rast P."/>
            <person name="Oberbeckmann S."/>
            <person name="Bunk B."/>
            <person name="Jeske O."/>
            <person name="Meyerdierks A."/>
            <person name="Storesund J.E."/>
            <person name="Kallscheuer N."/>
            <person name="Luecker S."/>
            <person name="Lage O.M."/>
            <person name="Pohl T."/>
            <person name="Merkel B.J."/>
            <person name="Hornburger P."/>
            <person name="Mueller R.-W."/>
            <person name="Bruemmer F."/>
            <person name="Labrenz M."/>
            <person name="Spormann A.M."/>
            <person name="Op Den Camp H."/>
            <person name="Overmann J."/>
            <person name="Amann R."/>
            <person name="Jetten M.S.M."/>
            <person name="Mascher T."/>
            <person name="Medema M.H."/>
            <person name="Devos D.P."/>
            <person name="Kaster A.-K."/>
            <person name="Ovreas L."/>
            <person name="Rohde M."/>
            <person name="Galperin M.Y."/>
            <person name="Jogler C."/>
        </authorList>
    </citation>
    <scope>NUCLEOTIDE SEQUENCE [LARGE SCALE GENOMIC DNA]</scope>
    <source>
        <strain evidence="3 4">Enr8</strain>
    </source>
</reference>
<dbReference type="PROSITE" id="PS00409">
    <property type="entry name" value="PROKAR_NTER_METHYL"/>
    <property type="match status" value="1"/>
</dbReference>
<evidence type="ECO:0000313" key="4">
    <source>
        <dbReference type="Proteomes" id="UP000318878"/>
    </source>
</evidence>
<dbReference type="NCBIfam" id="TIGR02532">
    <property type="entry name" value="IV_pilin_GFxxxE"/>
    <property type="match status" value="1"/>
</dbReference>
<dbReference type="InterPro" id="IPR045584">
    <property type="entry name" value="Pilin-like"/>
</dbReference>
<protein>
    <submittedName>
        <fullName evidence="3">Type II secretion system protein G</fullName>
    </submittedName>
</protein>
<dbReference type="Gene3D" id="3.30.700.10">
    <property type="entry name" value="Glycoprotein, Type 4 Pilin"/>
    <property type="match status" value="1"/>
</dbReference>
<dbReference type="AlphaFoldDB" id="A0A5C5V665"/>
<dbReference type="InterPro" id="IPR012902">
    <property type="entry name" value="N_methyl_site"/>
</dbReference>
<evidence type="ECO:0000313" key="3">
    <source>
        <dbReference type="EMBL" id="TWT33245.1"/>
    </source>
</evidence>
<keyword evidence="1" id="KW-0812">Transmembrane</keyword>
<dbReference type="NCBIfam" id="TIGR04294">
    <property type="entry name" value="pre_pil_HX9DG"/>
    <property type="match status" value="1"/>
</dbReference>
<comment type="caution">
    <text evidence="3">The sequence shown here is derived from an EMBL/GenBank/DDBJ whole genome shotgun (WGS) entry which is preliminary data.</text>
</comment>
<name>A0A5C5V665_9BACT</name>